<keyword evidence="1 7" id="KW-0963">Cytoplasm</keyword>
<evidence type="ECO:0000256" key="5">
    <source>
        <dbReference type="ARBA" id="ARBA00022840"/>
    </source>
</evidence>
<dbReference type="PANTHER" id="PTHR43033">
    <property type="entry name" value="TRNA(ILE)-LYSIDINE SYNTHASE-RELATED"/>
    <property type="match status" value="1"/>
</dbReference>
<reference evidence="10 11" key="1">
    <citation type="submission" date="2021-01" db="EMBL/GenBank/DDBJ databases">
        <title>Genomics of switchgrass bacterial isolates.</title>
        <authorList>
            <person name="Shade A."/>
        </authorList>
    </citation>
    <scope>NUCLEOTIDE SEQUENCE [LARGE SCALE GENOMIC DNA]</scope>
    <source>
        <strain evidence="10 11">PvP111</strain>
    </source>
</reference>
<dbReference type="SUPFAM" id="SSF82829">
    <property type="entry name" value="MesJ substrate recognition domain-like"/>
    <property type="match status" value="1"/>
</dbReference>
<keyword evidence="5 7" id="KW-0067">ATP-binding</keyword>
<comment type="subcellular location">
    <subcellularLocation>
        <location evidence="7">Cytoplasm</location>
    </subcellularLocation>
</comment>
<comment type="domain">
    <text evidence="7">The N-terminal region contains the highly conserved SGGXDS motif, predicted to be a P-loop motif involved in ATP binding.</text>
</comment>
<keyword evidence="11" id="KW-1185">Reference proteome</keyword>
<dbReference type="Pfam" id="PF09179">
    <property type="entry name" value="TilS"/>
    <property type="match status" value="1"/>
</dbReference>
<protein>
    <recommendedName>
        <fullName evidence="7">tRNA(Ile)-lysidine synthase</fullName>
        <ecNumber evidence="7">6.3.4.19</ecNumber>
    </recommendedName>
    <alternativeName>
        <fullName evidence="7">tRNA(Ile)-2-lysyl-cytidine synthase</fullName>
    </alternativeName>
    <alternativeName>
        <fullName evidence="7">tRNA(Ile)-lysidine synthetase</fullName>
    </alternativeName>
</protein>
<accession>A0ABS2KYS2</accession>
<evidence type="ECO:0000256" key="7">
    <source>
        <dbReference type="HAMAP-Rule" id="MF_01161"/>
    </source>
</evidence>
<evidence type="ECO:0000256" key="6">
    <source>
        <dbReference type="ARBA" id="ARBA00048539"/>
    </source>
</evidence>
<name>A0ABS2KYS2_9NOCA</name>
<evidence type="ECO:0000256" key="1">
    <source>
        <dbReference type="ARBA" id="ARBA00022490"/>
    </source>
</evidence>
<evidence type="ECO:0000256" key="4">
    <source>
        <dbReference type="ARBA" id="ARBA00022741"/>
    </source>
</evidence>
<dbReference type="CDD" id="cd01992">
    <property type="entry name" value="TilS_N"/>
    <property type="match status" value="1"/>
</dbReference>
<feature type="binding site" evidence="7">
    <location>
        <begin position="38"/>
        <end position="43"/>
    </location>
    <ligand>
        <name>ATP</name>
        <dbReference type="ChEBI" id="CHEBI:30616"/>
    </ligand>
</feature>
<dbReference type="EC" id="6.3.4.19" evidence="7"/>
<evidence type="ECO:0000313" key="10">
    <source>
        <dbReference type="EMBL" id="MBM7417078.1"/>
    </source>
</evidence>
<comment type="catalytic activity">
    <reaction evidence="6 7">
        <text>cytidine(34) in tRNA(Ile2) + L-lysine + ATP = lysidine(34) in tRNA(Ile2) + AMP + diphosphate + H(+)</text>
        <dbReference type="Rhea" id="RHEA:43744"/>
        <dbReference type="Rhea" id="RHEA-COMP:10625"/>
        <dbReference type="Rhea" id="RHEA-COMP:10670"/>
        <dbReference type="ChEBI" id="CHEBI:15378"/>
        <dbReference type="ChEBI" id="CHEBI:30616"/>
        <dbReference type="ChEBI" id="CHEBI:32551"/>
        <dbReference type="ChEBI" id="CHEBI:33019"/>
        <dbReference type="ChEBI" id="CHEBI:82748"/>
        <dbReference type="ChEBI" id="CHEBI:83665"/>
        <dbReference type="ChEBI" id="CHEBI:456215"/>
        <dbReference type="EC" id="6.3.4.19"/>
    </reaction>
</comment>
<dbReference type="Gene3D" id="3.40.50.620">
    <property type="entry name" value="HUPs"/>
    <property type="match status" value="1"/>
</dbReference>
<proteinExistence type="inferred from homology"/>
<comment type="function">
    <text evidence="7">Ligates lysine onto the cytidine present at position 34 of the AUA codon-specific tRNA(Ile) that contains the anticodon CAU, in an ATP-dependent manner. Cytidine is converted to lysidine, thus changing the amino acid specificity of the tRNA from methionine to isoleucine.</text>
</comment>
<comment type="caution">
    <text evidence="10">The sequence shown here is derived from an EMBL/GenBank/DDBJ whole genome shotgun (WGS) entry which is preliminary data.</text>
</comment>
<evidence type="ECO:0000256" key="2">
    <source>
        <dbReference type="ARBA" id="ARBA00022598"/>
    </source>
</evidence>
<dbReference type="GO" id="GO:0032267">
    <property type="term" value="F:tRNA(Ile)-lysidine synthase activity"/>
    <property type="evidence" value="ECO:0007669"/>
    <property type="project" value="UniProtKB-EC"/>
</dbReference>
<keyword evidence="4 7" id="KW-0547">Nucleotide-binding</keyword>
<dbReference type="InterPro" id="IPR012094">
    <property type="entry name" value="tRNA_Ile_lys_synt"/>
</dbReference>
<dbReference type="InterPro" id="IPR014729">
    <property type="entry name" value="Rossmann-like_a/b/a_fold"/>
</dbReference>
<evidence type="ECO:0000256" key="3">
    <source>
        <dbReference type="ARBA" id="ARBA00022694"/>
    </source>
</evidence>
<gene>
    <name evidence="7" type="primary">tilS</name>
    <name evidence="10" type="ORF">JOE42_003811</name>
</gene>
<dbReference type="Pfam" id="PF01171">
    <property type="entry name" value="ATP_bind_3"/>
    <property type="match status" value="1"/>
</dbReference>
<dbReference type="Proteomes" id="UP000703038">
    <property type="component" value="Unassembled WGS sequence"/>
</dbReference>
<dbReference type="PANTHER" id="PTHR43033:SF1">
    <property type="entry name" value="TRNA(ILE)-LYSIDINE SYNTHASE-RELATED"/>
    <property type="match status" value="1"/>
</dbReference>
<dbReference type="SUPFAM" id="SSF52402">
    <property type="entry name" value="Adenine nucleotide alpha hydrolases-like"/>
    <property type="match status" value="1"/>
</dbReference>
<comment type="similarity">
    <text evidence="7">Belongs to the tRNA(Ile)-lysidine synthase family.</text>
</comment>
<dbReference type="EMBL" id="JAFBBK010000001">
    <property type="protein sequence ID" value="MBM7417078.1"/>
    <property type="molecule type" value="Genomic_DNA"/>
</dbReference>
<sequence>MTGARPMPEGPHLLTVRRAVRAWFGEHCPERAVVVGLSGGADSLALTAACVAEGAQVHAVVVDHGLQAGSAEVARRAAEQARDLGCSRAEVRTVSVTGAGGPEAAARRARYAALDAVRGDRPILLGHTLDDQAETVLLGLARGSGSRSLRGMAAWDPPRGRPLLTVRRESTVGACAELGLAAWDDPHNLDPSFVRVRLRGEVLPLLEDVLHGGVAGALARTADQLREDGAVLDALAADIAVSARVGDALEVSALVAVPGALRRRVIREWLADRGVPLRNEAQVRAVDDLVGAWRGQGGVAVAGGGPVERLVVERRRGKLDLVRWTGRAASE</sequence>
<dbReference type="Gene3D" id="1.20.59.20">
    <property type="match status" value="1"/>
</dbReference>
<feature type="domain" description="tRNA(Ile)-lysidine synthase substrate-binding" evidence="9">
    <location>
        <begin position="249"/>
        <end position="319"/>
    </location>
</feature>
<dbReference type="InterPro" id="IPR015262">
    <property type="entry name" value="tRNA_Ile_lys_synt_subst-bd"/>
</dbReference>
<keyword evidence="3 7" id="KW-0819">tRNA processing</keyword>
<evidence type="ECO:0000259" key="8">
    <source>
        <dbReference type="Pfam" id="PF01171"/>
    </source>
</evidence>
<dbReference type="HAMAP" id="MF_01161">
    <property type="entry name" value="tRNA_Ile_lys_synt"/>
    <property type="match status" value="1"/>
</dbReference>
<keyword evidence="2 7" id="KW-0436">Ligase</keyword>
<feature type="domain" description="tRNA(Ile)-lysidine/2-thiocytidine synthase N-terminal" evidence="8">
    <location>
        <begin position="33"/>
        <end position="200"/>
    </location>
</feature>
<dbReference type="NCBIfam" id="TIGR02432">
    <property type="entry name" value="lysidine_TilS_N"/>
    <property type="match status" value="1"/>
</dbReference>
<dbReference type="InterPro" id="IPR011063">
    <property type="entry name" value="TilS/TtcA_N"/>
</dbReference>
<dbReference type="InterPro" id="IPR012795">
    <property type="entry name" value="tRNA_Ile_lys_synt_N"/>
</dbReference>
<evidence type="ECO:0000259" key="9">
    <source>
        <dbReference type="Pfam" id="PF09179"/>
    </source>
</evidence>
<evidence type="ECO:0000313" key="11">
    <source>
        <dbReference type="Proteomes" id="UP000703038"/>
    </source>
</evidence>
<dbReference type="RefSeq" id="WP_204869741.1">
    <property type="nucleotide sequence ID" value="NZ_JAFBBK010000001.1"/>
</dbReference>
<organism evidence="10 11">
    <name type="scientific">Rhodococcoides corynebacterioides</name>
    <dbReference type="NCBI Taxonomy" id="53972"/>
    <lineage>
        <taxon>Bacteria</taxon>
        <taxon>Bacillati</taxon>
        <taxon>Actinomycetota</taxon>
        <taxon>Actinomycetes</taxon>
        <taxon>Mycobacteriales</taxon>
        <taxon>Nocardiaceae</taxon>
        <taxon>Rhodococcoides</taxon>
    </lineage>
</organism>